<dbReference type="Proteomes" id="UP000248817">
    <property type="component" value="Unassembled WGS sequence"/>
</dbReference>
<accession>A0A2V5IGP6</accession>
<keyword evidence="3" id="KW-1185">Reference proteome</keyword>
<reference evidence="2 3" key="1">
    <citation type="submission" date="2018-02" db="EMBL/GenBank/DDBJ databases">
        <title>The genomes of Aspergillus section Nigri reveals drivers in fungal speciation.</title>
        <authorList>
            <consortium name="DOE Joint Genome Institute"/>
            <person name="Vesth T.C."/>
            <person name="Nybo J."/>
            <person name="Theobald S."/>
            <person name="Brandl J."/>
            <person name="Frisvad J.C."/>
            <person name="Nielsen K.F."/>
            <person name="Lyhne E.K."/>
            <person name="Kogle M.E."/>
            <person name="Kuo A."/>
            <person name="Riley R."/>
            <person name="Clum A."/>
            <person name="Nolan M."/>
            <person name="Lipzen A."/>
            <person name="Salamov A."/>
            <person name="Henrissat B."/>
            <person name="Wiebenga A."/>
            <person name="De vries R.P."/>
            <person name="Grigoriev I.V."/>
            <person name="Mortensen U.H."/>
            <person name="Andersen M.R."/>
            <person name="Baker S.E."/>
        </authorList>
    </citation>
    <scope>NUCLEOTIDE SEQUENCE [LARGE SCALE GENOMIC DNA]</scope>
    <source>
        <strain evidence="2 3">CBS 114.80</strain>
    </source>
</reference>
<organism evidence="2 3">
    <name type="scientific">Aspergillus indologenus CBS 114.80</name>
    <dbReference type="NCBI Taxonomy" id="1450541"/>
    <lineage>
        <taxon>Eukaryota</taxon>
        <taxon>Fungi</taxon>
        <taxon>Dikarya</taxon>
        <taxon>Ascomycota</taxon>
        <taxon>Pezizomycotina</taxon>
        <taxon>Eurotiomycetes</taxon>
        <taxon>Eurotiomycetidae</taxon>
        <taxon>Eurotiales</taxon>
        <taxon>Aspergillaceae</taxon>
        <taxon>Aspergillus</taxon>
        <taxon>Aspergillus subgen. Circumdati</taxon>
    </lineage>
</organism>
<dbReference type="EMBL" id="KZ825564">
    <property type="protein sequence ID" value="PYI27690.1"/>
    <property type="molecule type" value="Genomic_DNA"/>
</dbReference>
<sequence length="328" mass="37487">MTFAQFPKLPPELRHHIWHLSLPDQIRPGVLFPYHKGEYGDDDSGFPRADPVSTPLPHLLVDREAHGTARSWARKHGLKVHFLPDIGTGSHVVTRHFDPDYDILYLQGAELRCFYMDPLDRRAERLPRERMSIRDDGKDHPRIAISSMLFQLEPRALERIWWCFPRLERVYIVLNPPSLSSAEEGWEILSRGRFLAYRPEGGGFEWSEEGEGEGEWLCGEILYGRVEKAARKLSGSLSAAGIQRFEIRPVSVVKRGKGLAEVARVGSGSTAITYDSPDPFPPRKLMRYYGRSAGTACLTPIIQAWSRRQPWGEKRDKDDILKVKGYRT</sequence>
<gene>
    <name evidence="2" type="ORF">BP00DRAFT_459988</name>
</gene>
<dbReference type="AlphaFoldDB" id="A0A2V5IGP6"/>
<dbReference type="InterPro" id="IPR045518">
    <property type="entry name" value="2EXR"/>
</dbReference>
<proteinExistence type="predicted"/>
<name>A0A2V5IGP6_9EURO</name>
<protein>
    <recommendedName>
        <fullName evidence="1">2EXR domain-containing protein</fullName>
    </recommendedName>
</protein>
<dbReference type="Pfam" id="PF20150">
    <property type="entry name" value="2EXR"/>
    <property type="match status" value="1"/>
</dbReference>
<feature type="domain" description="2EXR" evidence="1">
    <location>
        <begin position="3"/>
        <end position="104"/>
    </location>
</feature>
<evidence type="ECO:0000259" key="1">
    <source>
        <dbReference type="Pfam" id="PF20150"/>
    </source>
</evidence>
<evidence type="ECO:0000313" key="3">
    <source>
        <dbReference type="Proteomes" id="UP000248817"/>
    </source>
</evidence>
<evidence type="ECO:0000313" key="2">
    <source>
        <dbReference type="EMBL" id="PYI27690.1"/>
    </source>
</evidence>